<evidence type="ECO:0000256" key="5">
    <source>
        <dbReference type="ARBA" id="ARBA00004635"/>
    </source>
</evidence>
<evidence type="ECO:0000256" key="14">
    <source>
        <dbReference type="ARBA" id="ARBA00022848"/>
    </source>
</evidence>
<evidence type="ECO:0000256" key="12">
    <source>
        <dbReference type="ARBA" id="ARBA00022824"/>
    </source>
</evidence>
<accession>A0A6P8IH77</accession>
<dbReference type="SUPFAM" id="SSF49493">
    <property type="entry name" value="HSP40/DnaJ peptide-binding domain"/>
    <property type="match status" value="2"/>
</dbReference>
<protein>
    <recommendedName>
        <fullName evidence="20">DnaJ homolog subfamily A member 1</fullName>
    </recommendedName>
</protein>
<dbReference type="CDD" id="cd10719">
    <property type="entry name" value="DnaJ_zf"/>
    <property type="match status" value="1"/>
</dbReference>
<dbReference type="FunCoup" id="A0A6P8IH77">
    <property type="interactions" value="2727"/>
</dbReference>
<dbReference type="GO" id="GO:0005739">
    <property type="term" value="C:mitochondrion"/>
    <property type="evidence" value="ECO:0007669"/>
    <property type="project" value="UniProtKB-SubCell"/>
</dbReference>
<evidence type="ECO:0000256" key="7">
    <source>
        <dbReference type="ARBA" id="ARBA00022490"/>
    </source>
</evidence>
<evidence type="ECO:0000256" key="2">
    <source>
        <dbReference type="ARBA" id="ARBA00004144"/>
    </source>
</evidence>
<dbReference type="SUPFAM" id="SSF57938">
    <property type="entry name" value="DnaJ/Hsp40 cysteine-rich domain"/>
    <property type="match status" value="1"/>
</dbReference>
<evidence type="ECO:0000259" key="23">
    <source>
        <dbReference type="PROSITE" id="PS50076"/>
    </source>
</evidence>
<dbReference type="SMART" id="SM00271">
    <property type="entry name" value="DnaJ"/>
    <property type="match status" value="1"/>
</dbReference>
<keyword evidence="9 22" id="KW-0479">Metal-binding</keyword>
<sequence length="358" mass="40419">MVKETKLYDILQVSPDATAAEIKKSYRKLALKYHPDKNPSEGEKFKQISMAYEALSDEKKRKIYDEGGEEALKGGGEGGFHSPMDIFDMFFGTGRSRRQGEPRGKDMVHQMKVSLEDLYNGTTRQLAVQKNVICSKCEGLGGKKGAVETCQTCYGSGMYVRLNRIAPGMVQQIQTVCRDCGGKGEKISEKDRCKTCLGKKVVRERKILEVHIDKGMRDGKKITFRGEGDQEPNVKPGDIIIILDEVEHPIFKRDHLDLYYIMDIELVEALCGFTRVITTLDKEKRTLVIKCNPGEVIRPGELKCIMNEGMPRQRNPFEKGRLIIKFNIKFPETLKSPKIEGLEKLLPARKGMIVPDDA</sequence>
<dbReference type="InterPro" id="IPR002939">
    <property type="entry name" value="DnaJ_C"/>
</dbReference>
<dbReference type="AlphaFoldDB" id="A0A6P8IH77"/>
<dbReference type="InterPro" id="IPR012724">
    <property type="entry name" value="DnaJ"/>
</dbReference>
<dbReference type="OrthoDB" id="550424at2759"/>
<evidence type="ECO:0000256" key="17">
    <source>
        <dbReference type="ARBA" id="ARBA00023136"/>
    </source>
</evidence>
<name>A0A6P8IH77_ACTTE</name>
<dbReference type="HAMAP" id="MF_01152">
    <property type="entry name" value="DnaJ"/>
    <property type="match status" value="1"/>
</dbReference>
<feature type="domain" description="J" evidence="23">
    <location>
        <begin position="6"/>
        <end position="68"/>
    </location>
</feature>
<dbReference type="PROSITE" id="PS00636">
    <property type="entry name" value="DNAJ_1"/>
    <property type="match status" value="1"/>
</dbReference>
<feature type="non-terminal residue" evidence="26">
    <location>
        <position position="358"/>
    </location>
</feature>
<dbReference type="FunFam" id="2.60.260.20:FF:000003">
    <property type="entry name" value="DnaJ subfamily A member 2"/>
    <property type="match status" value="1"/>
</dbReference>
<evidence type="ECO:0000313" key="26">
    <source>
        <dbReference type="RefSeq" id="XP_031566005.1"/>
    </source>
</evidence>
<evidence type="ECO:0000256" key="22">
    <source>
        <dbReference type="PROSITE-ProRule" id="PRU00546"/>
    </source>
</evidence>
<keyword evidence="8" id="KW-0597">Phosphoprotein</keyword>
<dbReference type="GeneID" id="116301136"/>
<keyword evidence="6" id="KW-0488">Methylation</keyword>
<evidence type="ECO:0000256" key="18">
    <source>
        <dbReference type="ARBA" id="ARBA00023242"/>
    </source>
</evidence>
<evidence type="ECO:0000256" key="4">
    <source>
        <dbReference type="ARBA" id="ARBA00004556"/>
    </source>
</evidence>
<evidence type="ECO:0000256" key="11">
    <source>
        <dbReference type="ARBA" id="ARBA00022771"/>
    </source>
</evidence>
<dbReference type="GO" id="GO:0048471">
    <property type="term" value="C:perinuclear region of cytoplasm"/>
    <property type="evidence" value="ECO:0007669"/>
    <property type="project" value="UniProtKB-SubCell"/>
</dbReference>
<keyword evidence="16" id="KW-0496">Mitochondrion</keyword>
<dbReference type="InterPro" id="IPR036869">
    <property type="entry name" value="J_dom_sf"/>
</dbReference>
<dbReference type="InterPro" id="IPR044713">
    <property type="entry name" value="DNJA1/2-like"/>
</dbReference>
<dbReference type="Gene3D" id="2.60.260.20">
    <property type="entry name" value="Urease metallochaperone UreE, N-terminal domain"/>
    <property type="match status" value="2"/>
</dbReference>
<dbReference type="Gene3D" id="2.10.230.10">
    <property type="entry name" value="Heat shock protein DnaJ, cysteine-rich domain"/>
    <property type="match status" value="1"/>
</dbReference>
<dbReference type="Proteomes" id="UP000515163">
    <property type="component" value="Unplaced"/>
</dbReference>
<keyword evidence="11 22" id="KW-0863">Zinc-finger</keyword>
<keyword evidence="12" id="KW-0256">Endoplasmic reticulum</keyword>
<dbReference type="CDD" id="cd06257">
    <property type="entry name" value="DnaJ"/>
    <property type="match status" value="1"/>
</dbReference>
<dbReference type="GO" id="GO:0006457">
    <property type="term" value="P:protein folding"/>
    <property type="evidence" value="ECO:0007669"/>
    <property type="project" value="InterPro"/>
</dbReference>
<dbReference type="GO" id="GO:0005524">
    <property type="term" value="F:ATP binding"/>
    <property type="evidence" value="ECO:0007669"/>
    <property type="project" value="InterPro"/>
</dbReference>
<dbReference type="FunFam" id="2.10.230.10:FF:000005">
    <property type="entry name" value="DnaJ homolog subfamily A member 1"/>
    <property type="match status" value="1"/>
</dbReference>
<evidence type="ECO:0000256" key="19">
    <source>
        <dbReference type="ARBA" id="ARBA00023288"/>
    </source>
</evidence>
<dbReference type="InterPro" id="IPR018253">
    <property type="entry name" value="DnaJ_domain_CS"/>
</dbReference>
<dbReference type="InterPro" id="IPR008971">
    <property type="entry name" value="HSP40/DnaJ_pept-bd"/>
</dbReference>
<dbReference type="FunFam" id="2.60.260.20:FF:000068">
    <property type="entry name" value="Chaperone protein dnaJ 3"/>
    <property type="match status" value="1"/>
</dbReference>
<comment type="subunit">
    <text evidence="21">Identified in a complex with HSPA1B and BAX. Interacts with RNF207.</text>
</comment>
<organism evidence="25 26">
    <name type="scientific">Actinia tenebrosa</name>
    <name type="common">Australian red waratah sea anemone</name>
    <dbReference type="NCBI Taxonomy" id="6105"/>
    <lineage>
        <taxon>Eukaryota</taxon>
        <taxon>Metazoa</taxon>
        <taxon>Cnidaria</taxon>
        <taxon>Anthozoa</taxon>
        <taxon>Hexacorallia</taxon>
        <taxon>Actiniaria</taxon>
        <taxon>Actiniidae</taxon>
        <taxon>Actinia</taxon>
    </lineage>
</organism>
<dbReference type="PROSITE" id="PS50076">
    <property type="entry name" value="DNAJ_2"/>
    <property type="match status" value="1"/>
</dbReference>
<comment type="subcellular location">
    <subcellularLocation>
        <location evidence="4">Cytoplasm</location>
        <location evidence="4">Perinuclear region</location>
    </subcellularLocation>
    <subcellularLocation>
        <location evidence="5">Membrane</location>
        <topology evidence="5">Lipid-anchor</topology>
    </subcellularLocation>
    <subcellularLocation>
        <location evidence="2">Microsome</location>
    </subcellularLocation>
    <subcellularLocation>
        <location evidence="3">Mitochondrion</location>
    </subcellularLocation>
    <subcellularLocation>
        <location evidence="1">Nucleus</location>
    </subcellularLocation>
</comment>
<keyword evidence="7" id="KW-0963">Cytoplasm</keyword>
<dbReference type="RefSeq" id="XP_031566005.1">
    <property type="nucleotide sequence ID" value="XM_031710145.1"/>
</dbReference>
<dbReference type="GO" id="GO:0005634">
    <property type="term" value="C:nucleus"/>
    <property type="evidence" value="ECO:0007669"/>
    <property type="project" value="UniProtKB-SubCell"/>
</dbReference>
<dbReference type="GO" id="GO:0016020">
    <property type="term" value="C:membrane"/>
    <property type="evidence" value="ECO:0007669"/>
    <property type="project" value="UniProtKB-SubCell"/>
</dbReference>
<dbReference type="Gene3D" id="1.10.287.110">
    <property type="entry name" value="DnaJ domain"/>
    <property type="match status" value="1"/>
</dbReference>
<keyword evidence="25" id="KW-1185">Reference proteome</keyword>
<dbReference type="FunFam" id="1.10.287.110:FF:000014">
    <property type="entry name" value="dnaJ homolog subfamily A member 1"/>
    <property type="match status" value="1"/>
</dbReference>
<keyword evidence="18" id="KW-0539">Nucleus</keyword>
<keyword evidence="14" id="KW-0492">Microsome</keyword>
<evidence type="ECO:0000256" key="6">
    <source>
        <dbReference type="ARBA" id="ARBA00022481"/>
    </source>
</evidence>
<evidence type="ECO:0000256" key="8">
    <source>
        <dbReference type="ARBA" id="ARBA00022553"/>
    </source>
</evidence>
<keyword evidence="13 22" id="KW-0862">Zinc</keyword>
<dbReference type="CDD" id="cd10747">
    <property type="entry name" value="DnaJ_C"/>
    <property type="match status" value="1"/>
</dbReference>
<reference evidence="26" key="1">
    <citation type="submission" date="2025-08" db="UniProtKB">
        <authorList>
            <consortium name="RefSeq"/>
        </authorList>
    </citation>
    <scope>IDENTIFICATION</scope>
</reference>
<dbReference type="GO" id="GO:0030544">
    <property type="term" value="F:Hsp70 protein binding"/>
    <property type="evidence" value="ECO:0007669"/>
    <property type="project" value="InterPro"/>
</dbReference>
<dbReference type="Pfam" id="PF00684">
    <property type="entry name" value="DnaJ_CXXCXGXG"/>
    <property type="match status" value="1"/>
</dbReference>
<evidence type="ECO:0000256" key="9">
    <source>
        <dbReference type="ARBA" id="ARBA00022723"/>
    </source>
</evidence>
<evidence type="ECO:0000256" key="21">
    <source>
        <dbReference type="ARBA" id="ARBA00046752"/>
    </source>
</evidence>
<evidence type="ECO:0000256" key="15">
    <source>
        <dbReference type="ARBA" id="ARBA00022990"/>
    </source>
</evidence>
<evidence type="ECO:0000313" key="25">
    <source>
        <dbReference type="Proteomes" id="UP000515163"/>
    </source>
</evidence>
<dbReference type="GO" id="GO:0008270">
    <property type="term" value="F:zinc ion binding"/>
    <property type="evidence" value="ECO:0007669"/>
    <property type="project" value="UniProtKB-KW"/>
</dbReference>
<feature type="domain" description="CR-type" evidence="24">
    <location>
        <begin position="121"/>
        <end position="205"/>
    </location>
</feature>
<keyword evidence="17" id="KW-0472">Membrane</keyword>
<evidence type="ECO:0000256" key="13">
    <source>
        <dbReference type="ARBA" id="ARBA00022833"/>
    </source>
</evidence>
<dbReference type="PANTHER" id="PTHR43888">
    <property type="entry name" value="DNAJ-LIKE-2, ISOFORM A-RELATED"/>
    <property type="match status" value="1"/>
</dbReference>
<dbReference type="SUPFAM" id="SSF46565">
    <property type="entry name" value="Chaperone J-domain"/>
    <property type="match status" value="1"/>
</dbReference>
<evidence type="ECO:0000256" key="3">
    <source>
        <dbReference type="ARBA" id="ARBA00004173"/>
    </source>
</evidence>
<dbReference type="GO" id="GO:0009408">
    <property type="term" value="P:response to heat"/>
    <property type="evidence" value="ECO:0007669"/>
    <property type="project" value="InterPro"/>
</dbReference>
<gene>
    <name evidence="26" type="primary">LOC116301136</name>
</gene>
<evidence type="ECO:0000259" key="24">
    <source>
        <dbReference type="PROSITE" id="PS51188"/>
    </source>
</evidence>
<dbReference type="InParanoid" id="A0A6P8IH77"/>
<keyword evidence="19" id="KW-0449">Lipoprotein</keyword>
<dbReference type="KEGG" id="aten:116301136"/>
<dbReference type="Pfam" id="PF01556">
    <property type="entry name" value="DnaJ_C"/>
    <property type="match status" value="1"/>
</dbReference>
<proteinExistence type="inferred from homology"/>
<evidence type="ECO:0000256" key="20">
    <source>
        <dbReference type="ARBA" id="ARBA00040977"/>
    </source>
</evidence>
<dbReference type="InterPro" id="IPR001623">
    <property type="entry name" value="DnaJ_domain"/>
</dbReference>
<keyword evidence="15" id="KW-0007">Acetylation</keyword>
<dbReference type="GO" id="GO:0051082">
    <property type="term" value="F:unfolded protein binding"/>
    <property type="evidence" value="ECO:0007669"/>
    <property type="project" value="InterPro"/>
</dbReference>
<feature type="zinc finger region" description="CR-type" evidence="22">
    <location>
        <begin position="121"/>
        <end position="205"/>
    </location>
</feature>
<dbReference type="Pfam" id="PF00226">
    <property type="entry name" value="DnaJ"/>
    <property type="match status" value="1"/>
</dbReference>
<evidence type="ECO:0000256" key="1">
    <source>
        <dbReference type="ARBA" id="ARBA00004123"/>
    </source>
</evidence>
<dbReference type="InterPro" id="IPR036410">
    <property type="entry name" value="HSP_DnaJ_Cys-rich_dom_sf"/>
</dbReference>
<dbReference type="PRINTS" id="PR00625">
    <property type="entry name" value="JDOMAIN"/>
</dbReference>
<dbReference type="PROSITE" id="PS51188">
    <property type="entry name" value="ZF_CR"/>
    <property type="match status" value="1"/>
</dbReference>
<keyword evidence="10" id="KW-0677">Repeat</keyword>
<dbReference type="InterPro" id="IPR001305">
    <property type="entry name" value="HSP_DnaJ_Cys-rich_dom"/>
</dbReference>
<evidence type="ECO:0000256" key="10">
    <source>
        <dbReference type="ARBA" id="ARBA00022737"/>
    </source>
</evidence>
<evidence type="ECO:0000256" key="16">
    <source>
        <dbReference type="ARBA" id="ARBA00023128"/>
    </source>
</evidence>